<reference evidence="1" key="1">
    <citation type="journal article" date="2020" name="Stud. Mycol.">
        <title>101 Dothideomycetes genomes: a test case for predicting lifestyles and emergence of pathogens.</title>
        <authorList>
            <person name="Haridas S."/>
            <person name="Albert R."/>
            <person name="Binder M."/>
            <person name="Bloem J."/>
            <person name="Labutti K."/>
            <person name="Salamov A."/>
            <person name="Andreopoulos B."/>
            <person name="Baker S."/>
            <person name="Barry K."/>
            <person name="Bills G."/>
            <person name="Bluhm B."/>
            <person name="Cannon C."/>
            <person name="Castanera R."/>
            <person name="Culley D."/>
            <person name="Daum C."/>
            <person name="Ezra D."/>
            <person name="Gonzalez J."/>
            <person name="Henrissat B."/>
            <person name="Kuo A."/>
            <person name="Liang C."/>
            <person name="Lipzen A."/>
            <person name="Lutzoni F."/>
            <person name="Magnuson J."/>
            <person name="Mondo S."/>
            <person name="Nolan M."/>
            <person name="Ohm R."/>
            <person name="Pangilinan J."/>
            <person name="Park H.-J."/>
            <person name="Ramirez L."/>
            <person name="Alfaro M."/>
            <person name="Sun H."/>
            <person name="Tritt A."/>
            <person name="Yoshinaga Y."/>
            <person name="Zwiers L.-H."/>
            <person name="Turgeon B."/>
            <person name="Goodwin S."/>
            <person name="Spatafora J."/>
            <person name="Crous P."/>
            <person name="Grigoriev I."/>
        </authorList>
    </citation>
    <scope>NUCLEOTIDE SEQUENCE</scope>
    <source>
        <strain evidence="1">CBS 183.55</strain>
    </source>
</reference>
<keyword evidence="2" id="KW-1185">Reference proteome</keyword>
<accession>A0A6A5RZJ7</accession>
<dbReference type="RefSeq" id="XP_033454089.1">
    <property type="nucleotide sequence ID" value="XM_033587121.1"/>
</dbReference>
<dbReference type="GeneID" id="54344767"/>
<protein>
    <submittedName>
        <fullName evidence="1">Uncharacterized protein</fullName>
    </submittedName>
</protein>
<dbReference type="EMBL" id="ML978956">
    <property type="protein sequence ID" value="KAF1933841.1"/>
    <property type="molecule type" value="Genomic_DNA"/>
</dbReference>
<dbReference type="AlphaFoldDB" id="A0A6A5RZJ7"/>
<sequence>MIWRTDNELMEWGLGNEYSNSACVQAWSLVSSRIDCCSFRHCIAIFRLHIGRGISKFLDALSVNRGTACRVLNIKLHAALSATSHSIQTARGRLCTSRSLQRLRKHNLSPQRLELVGRPSLQPCCSACDVACHAVVRLVTGVIVISNRLSFHKPLQTSHIISLAHKRHRTALLKEC</sequence>
<gene>
    <name evidence="1" type="ORF">M421DRAFT_106278</name>
</gene>
<dbReference type="Proteomes" id="UP000800082">
    <property type="component" value="Unassembled WGS sequence"/>
</dbReference>
<proteinExistence type="predicted"/>
<evidence type="ECO:0000313" key="1">
    <source>
        <dbReference type="EMBL" id="KAF1933841.1"/>
    </source>
</evidence>
<organism evidence="1 2">
    <name type="scientific">Didymella exigua CBS 183.55</name>
    <dbReference type="NCBI Taxonomy" id="1150837"/>
    <lineage>
        <taxon>Eukaryota</taxon>
        <taxon>Fungi</taxon>
        <taxon>Dikarya</taxon>
        <taxon>Ascomycota</taxon>
        <taxon>Pezizomycotina</taxon>
        <taxon>Dothideomycetes</taxon>
        <taxon>Pleosporomycetidae</taxon>
        <taxon>Pleosporales</taxon>
        <taxon>Pleosporineae</taxon>
        <taxon>Didymellaceae</taxon>
        <taxon>Didymella</taxon>
    </lineage>
</organism>
<evidence type="ECO:0000313" key="2">
    <source>
        <dbReference type="Proteomes" id="UP000800082"/>
    </source>
</evidence>
<name>A0A6A5RZJ7_9PLEO</name>